<feature type="domain" description="Fucolectin tachylectin-4 pentraxin-1" evidence="8">
    <location>
        <begin position="412"/>
        <end position="540"/>
    </location>
</feature>
<dbReference type="Proteomes" id="UP001176940">
    <property type="component" value="Unassembled WGS sequence"/>
</dbReference>
<comment type="subunit">
    <text evidence="3">Homotrimer.</text>
</comment>
<dbReference type="InterPro" id="IPR051941">
    <property type="entry name" value="BG_Antigen-Binding_Lectin"/>
</dbReference>
<evidence type="ECO:0000256" key="7">
    <source>
        <dbReference type="ARBA" id="ARBA00023157"/>
    </source>
</evidence>
<dbReference type="PANTHER" id="PTHR45713:SF11">
    <property type="entry name" value="FUCOLECTIN TACHYLECTIN-4 PENTRAXIN-1 DOMAIN-CONTAINING PROTEIN"/>
    <property type="match status" value="1"/>
</dbReference>
<dbReference type="EMBL" id="CAUEEQ010040954">
    <property type="protein sequence ID" value="CAJ0955947.1"/>
    <property type="molecule type" value="Genomic_DNA"/>
</dbReference>
<comment type="function">
    <text evidence="1">Acts as a defensive agent. Recognizes blood group fucosylated oligosaccharides including A, B, H and Lewis B-type antigens. Does not recognize Lewis A antigen and has low affinity for monovalent haptens.</text>
</comment>
<accession>A0ABN9M0S7</accession>
<keyword evidence="7" id="KW-1015">Disulfide bond</keyword>
<evidence type="ECO:0000256" key="6">
    <source>
        <dbReference type="ARBA" id="ARBA00022837"/>
    </source>
</evidence>
<evidence type="ECO:0000259" key="8">
    <source>
        <dbReference type="SMART" id="SM00607"/>
    </source>
</evidence>
<protein>
    <recommendedName>
        <fullName evidence="8">Fucolectin tachylectin-4 pentraxin-1 domain-containing protein</fullName>
    </recommendedName>
</protein>
<dbReference type="InterPro" id="IPR008979">
    <property type="entry name" value="Galactose-bd-like_sf"/>
</dbReference>
<dbReference type="PANTHER" id="PTHR45713">
    <property type="entry name" value="FTP DOMAIN-CONTAINING PROTEIN"/>
    <property type="match status" value="1"/>
</dbReference>
<comment type="similarity">
    <text evidence="2">Belongs to the fucolectin family.</text>
</comment>
<organism evidence="9 10">
    <name type="scientific">Ranitomeya imitator</name>
    <name type="common">mimic poison frog</name>
    <dbReference type="NCBI Taxonomy" id="111125"/>
    <lineage>
        <taxon>Eukaryota</taxon>
        <taxon>Metazoa</taxon>
        <taxon>Chordata</taxon>
        <taxon>Craniata</taxon>
        <taxon>Vertebrata</taxon>
        <taxon>Euteleostomi</taxon>
        <taxon>Amphibia</taxon>
        <taxon>Batrachia</taxon>
        <taxon>Anura</taxon>
        <taxon>Neobatrachia</taxon>
        <taxon>Hyloidea</taxon>
        <taxon>Dendrobatidae</taxon>
        <taxon>Dendrobatinae</taxon>
        <taxon>Ranitomeya</taxon>
    </lineage>
</organism>
<sequence>MVVDDEEKANILNTFFSTVFTVENEMLGEIPRNNENPILRVTNLTQEEVRNRLNKIKIDKSPGPDGIHPRVLRELSNRRAHEEKDSTTAIVKKQLPYLFCHLQRFGPWTFFKHHWDGSPGFNIAKRGEASQESDLQHEIMGYAKNAIDGSKETSYYMGSCTHTNKVNNPWWKLDLKQAYKISYVILTNRMDCCTERLMGAEVRIGNSSDNNNPVCGKVRNVTSATISFCCNGMVGRYVSVVIPGRSESLTLCEVEVYSDIDCTPKGLNLVIKSFLFQYSKKRRSLAGVCLTTFDGGNDTTYLKGSCTHTNQVKNPWWKLDLKQIYKISNVVLTNRMDCCPERLLGAEVRIGNSPNNVNPVCGTVTNVTSATLSFCCNGMEGQYVSVVIPGRAEYLTLCEVEVYGQPICTPTGPNIAKYGEASQVSVLQHAIMGYAIKAIDGGKATSFYNGSCTHTNEEKNPWWKLDLKQTYKIWNVVLTNRMDCCERRLLGAEIRIGNSTNNNNPVCGKVINVTSDTLSFCCNGMEGRYVSVVIPDAPSP</sequence>
<evidence type="ECO:0000256" key="4">
    <source>
        <dbReference type="ARBA" id="ARBA00022723"/>
    </source>
</evidence>
<keyword evidence="6" id="KW-0106">Calcium</keyword>
<proteinExistence type="inferred from homology"/>
<evidence type="ECO:0000313" key="10">
    <source>
        <dbReference type="Proteomes" id="UP001176940"/>
    </source>
</evidence>
<reference evidence="9" key="1">
    <citation type="submission" date="2023-07" db="EMBL/GenBank/DDBJ databases">
        <authorList>
            <person name="Stuckert A."/>
        </authorList>
    </citation>
    <scope>NUCLEOTIDE SEQUENCE</scope>
</reference>
<comment type="caution">
    <text evidence="9">The sequence shown here is derived from an EMBL/GenBank/DDBJ whole genome shotgun (WGS) entry which is preliminary data.</text>
</comment>
<dbReference type="Gene3D" id="2.60.120.260">
    <property type="entry name" value="Galactose-binding domain-like"/>
    <property type="match status" value="3"/>
</dbReference>
<dbReference type="Pfam" id="PF22633">
    <property type="entry name" value="F5_F8_type_C_2"/>
    <property type="match status" value="3"/>
</dbReference>
<keyword evidence="10" id="KW-1185">Reference proteome</keyword>
<evidence type="ECO:0000256" key="5">
    <source>
        <dbReference type="ARBA" id="ARBA00022734"/>
    </source>
</evidence>
<dbReference type="SMART" id="SM00607">
    <property type="entry name" value="FTP"/>
    <property type="match status" value="3"/>
</dbReference>
<dbReference type="SUPFAM" id="SSF49785">
    <property type="entry name" value="Galactose-binding domain-like"/>
    <property type="match status" value="3"/>
</dbReference>
<evidence type="ECO:0000256" key="3">
    <source>
        <dbReference type="ARBA" id="ARBA00011233"/>
    </source>
</evidence>
<evidence type="ECO:0000256" key="2">
    <source>
        <dbReference type="ARBA" id="ARBA00010147"/>
    </source>
</evidence>
<feature type="domain" description="Fucolectin tachylectin-4 pentraxin-1" evidence="8">
    <location>
        <begin position="120"/>
        <end position="264"/>
    </location>
</feature>
<feature type="domain" description="Fucolectin tachylectin-4 pentraxin-1" evidence="8">
    <location>
        <begin position="266"/>
        <end position="408"/>
    </location>
</feature>
<keyword evidence="4" id="KW-0479">Metal-binding</keyword>
<keyword evidence="5" id="KW-0430">Lectin</keyword>
<evidence type="ECO:0000313" key="9">
    <source>
        <dbReference type="EMBL" id="CAJ0955947.1"/>
    </source>
</evidence>
<gene>
    <name evidence="9" type="ORF">RIMI_LOCUS15314227</name>
</gene>
<name>A0ABN9M0S7_9NEOB</name>
<evidence type="ECO:0000256" key="1">
    <source>
        <dbReference type="ARBA" id="ARBA00002219"/>
    </source>
</evidence>
<dbReference type="InterPro" id="IPR006585">
    <property type="entry name" value="FTP1"/>
</dbReference>